<evidence type="ECO:0000256" key="2">
    <source>
        <dbReference type="ARBA" id="ARBA00022857"/>
    </source>
</evidence>
<feature type="domain" description="Ketopantoate reductase C-terminal" evidence="5">
    <location>
        <begin position="172"/>
        <end position="293"/>
    </location>
</feature>
<sequence length="317" mass="35215">MAPSASRLVILGTGALGRYYAYRLRDYNPIVIGTTPPPYAVYPPDRPEPDIIYPAFLPWEAPLANPASSILLAVKWAAMPRILTWISQNAPTARVFSLMNGMGQEDIFRRFPGITFLAGVTTDALTRVDPPDGPAGVFLRATGHTWMSMPDSGQPRDFPPWPDWSWESPDAIQERRWQKLLQNSVINPLSALTGVKNGELPTHPIWRLAPPLLDEARTVWARATGQDRPLKPLVKTVQELAEATRANRSSMLQDVLATRPTEIQAINGFLLRQGRRYGLSLPTHEAVVTLIERMAPTPDALWRLLAPETAPPEDGPR</sequence>
<dbReference type="SUPFAM" id="SSF51735">
    <property type="entry name" value="NAD(P)-binding Rossmann-fold domains"/>
    <property type="match status" value="1"/>
</dbReference>
<keyword evidence="2" id="KW-0521">NADP</keyword>
<evidence type="ECO:0000313" key="6">
    <source>
        <dbReference type="EMBL" id="AEW04758.1"/>
    </source>
</evidence>
<feature type="domain" description="Ketopantoate reductase N-terminal" evidence="4">
    <location>
        <begin position="9"/>
        <end position="147"/>
    </location>
</feature>
<gene>
    <name evidence="6" type="ordered locus">Sulac_1260</name>
</gene>
<evidence type="ECO:0000313" key="7">
    <source>
        <dbReference type="Proteomes" id="UP000005439"/>
    </source>
</evidence>
<evidence type="ECO:0000256" key="3">
    <source>
        <dbReference type="ARBA" id="ARBA00023002"/>
    </source>
</evidence>
<keyword evidence="7" id="KW-1185">Reference proteome</keyword>
<dbReference type="KEGG" id="sap:Sulac_1260"/>
<name>G8TVB8_SULAD</name>
<dbReference type="Gene3D" id="3.40.50.720">
    <property type="entry name" value="NAD(P)-binding Rossmann-like Domain"/>
    <property type="match status" value="1"/>
</dbReference>
<evidence type="ECO:0000259" key="5">
    <source>
        <dbReference type="Pfam" id="PF08546"/>
    </source>
</evidence>
<keyword evidence="3 6" id="KW-0560">Oxidoreductase</keyword>
<dbReference type="GO" id="GO:0005737">
    <property type="term" value="C:cytoplasm"/>
    <property type="evidence" value="ECO:0007669"/>
    <property type="project" value="TreeGrafter"/>
</dbReference>
<dbReference type="HOGENOM" id="CLU_031468_0_1_9"/>
<dbReference type="GO" id="GO:0050661">
    <property type="term" value="F:NADP binding"/>
    <property type="evidence" value="ECO:0007669"/>
    <property type="project" value="TreeGrafter"/>
</dbReference>
<dbReference type="Proteomes" id="UP000005439">
    <property type="component" value="Chromosome"/>
</dbReference>
<dbReference type="GO" id="GO:0008677">
    <property type="term" value="F:2-dehydropantoate 2-reductase activity"/>
    <property type="evidence" value="ECO:0007669"/>
    <property type="project" value="UniProtKB-EC"/>
</dbReference>
<dbReference type="InterPro" id="IPR013328">
    <property type="entry name" value="6PGD_dom2"/>
</dbReference>
<dbReference type="PANTHER" id="PTHR43765">
    <property type="entry name" value="2-DEHYDROPANTOATE 2-REDUCTASE-RELATED"/>
    <property type="match status" value="1"/>
</dbReference>
<dbReference type="InterPro" id="IPR008927">
    <property type="entry name" value="6-PGluconate_DH-like_C_sf"/>
</dbReference>
<dbReference type="EMBL" id="CP003179">
    <property type="protein sequence ID" value="AEW04758.1"/>
    <property type="molecule type" value="Genomic_DNA"/>
</dbReference>
<dbReference type="AlphaFoldDB" id="G8TVB8"/>
<dbReference type="EC" id="1.1.1.169" evidence="6"/>
<accession>G8TVB8</accession>
<reference evidence="7" key="1">
    <citation type="submission" date="2011-12" db="EMBL/GenBank/DDBJ databases">
        <title>The complete genome of chromosome of Sulfobacillus acidophilus DSM 10332.</title>
        <authorList>
            <person name="Lucas S."/>
            <person name="Han J."/>
            <person name="Lapidus A."/>
            <person name="Bruce D."/>
            <person name="Goodwin L."/>
            <person name="Pitluck S."/>
            <person name="Peters L."/>
            <person name="Kyrpides N."/>
            <person name="Mavromatis K."/>
            <person name="Ivanova N."/>
            <person name="Mikhailova N."/>
            <person name="Chertkov O."/>
            <person name="Saunders E."/>
            <person name="Detter J.C."/>
            <person name="Tapia R."/>
            <person name="Han C."/>
            <person name="Land M."/>
            <person name="Hauser L."/>
            <person name="Markowitz V."/>
            <person name="Cheng J.-F."/>
            <person name="Hugenholtz P."/>
            <person name="Woyke T."/>
            <person name="Wu D."/>
            <person name="Pukall R."/>
            <person name="Gehrich-Schroeter G."/>
            <person name="Schneider S."/>
            <person name="Klenk H.-P."/>
            <person name="Eisen J.A."/>
        </authorList>
    </citation>
    <scope>NUCLEOTIDE SEQUENCE [LARGE SCALE GENOMIC DNA]</scope>
    <source>
        <strain evidence="7">ATCC 700253 / DSM 10332 / NAL</strain>
    </source>
</reference>
<dbReference type="InterPro" id="IPR036291">
    <property type="entry name" value="NAD(P)-bd_dom_sf"/>
</dbReference>
<organism evidence="6 7">
    <name type="scientific">Sulfobacillus acidophilus (strain ATCC 700253 / DSM 10332 / NAL)</name>
    <dbReference type="NCBI Taxonomy" id="679936"/>
    <lineage>
        <taxon>Bacteria</taxon>
        <taxon>Bacillati</taxon>
        <taxon>Bacillota</taxon>
        <taxon>Clostridia</taxon>
        <taxon>Eubacteriales</taxon>
        <taxon>Clostridiales Family XVII. Incertae Sedis</taxon>
        <taxon>Sulfobacillus</taxon>
    </lineage>
</organism>
<comment type="similarity">
    <text evidence="1">Belongs to the ketopantoate reductase family.</text>
</comment>
<dbReference type="Pfam" id="PF02558">
    <property type="entry name" value="ApbA"/>
    <property type="match status" value="1"/>
</dbReference>
<protein>
    <submittedName>
        <fullName evidence="6">Ketopantoate reductase</fullName>
        <ecNumber evidence="6">1.1.1.169</ecNumber>
    </submittedName>
</protein>
<evidence type="ECO:0000259" key="4">
    <source>
        <dbReference type="Pfam" id="PF02558"/>
    </source>
</evidence>
<reference evidence="6 7" key="2">
    <citation type="journal article" date="2012" name="Stand. Genomic Sci.">
        <title>Complete genome sequence of the moderately thermophilic mineral-sulfide-oxidizing firmicute Sulfobacillus acidophilus type strain (NAL(T)).</title>
        <authorList>
            <person name="Anderson I."/>
            <person name="Chertkov O."/>
            <person name="Chen A."/>
            <person name="Saunders E."/>
            <person name="Lapidus A."/>
            <person name="Nolan M."/>
            <person name="Lucas S."/>
            <person name="Hammon N."/>
            <person name="Deshpande S."/>
            <person name="Cheng J.F."/>
            <person name="Han C."/>
            <person name="Tapia R."/>
            <person name="Goodwin L.A."/>
            <person name="Pitluck S."/>
            <person name="Liolios K."/>
            <person name="Pagani I."/>
            <person name="Ivanova N."/>
            <person name="Mikhailova N."/>
            <person name="Pati A."/>
            <person name="Palaniappan K."/>
            <person name="Land M."/>
            <person name="Pan C."/>
            <person name="Rohde M."/>
            <person name="Pukall R."/>
            <person name="Goker M."/>
            <person name="Detter J.C."/>
            <person name="Woyke T."/>
            <person name="Bristow J."/>
            <person name="Eisen J.A."/>
            <person name="Markowitz V."/>
            <person name="Hugenholtz P."/>
            <person name="Kyrpides N.C."/>
            <person name="Klenk H.P."/>
            <person name="Mavromatis K."/>
        </authorList>
    </citation>
    <scope>NUCLEOTIDE SEQUENCE [LARGE SCALE GENOMIC DNA]</scope>
    <source>
        <strain evidence="7">ATCC 700253 / DSM 10332 / NAL</strain>
    </source>
</reference>
<evidence type="ECO:0000256" key="1">
    <source>
        <dbReference type="ARBA" id="ARBA00007870"/>
    </source>
</evidence>
<dbReference type="Gene3D" id="1.10.1040.10">
    <property type="entry name" value="N-(1-d-carboxylethyl)-l-norvaline Dehydrogenase, domain 2"/>
    <property type="match status" value="1"/>
</dbReference>
<dbReference type="STRING" id="679936.Sulac_1260"/>
<dbReference type="Pfam" id="PF08546">
    <property type="entry name" value="ApbA_C"/>
    <property type="match status" value="1"/>
</dbReference>
<dbReference type="InterPro" id="IPR050838">
    <property type="entry name" value="Ketopantoate_reductase"/>
</dbReference>
<proteinExistence type="inferred from homology"/>
<dbReference type="SUPFAM" id="SSF48179">
    <property type="entry name" value="6-phosphogluconate dehydrogenase C-terminal domain-like"/>
    <property type="match status" value="1"/>
</dbReference>
<dbReference type="PANTHER" id="PTHR43765:SF2">
    <property type="entry name" value="2-DEHYDROPANTOATE 2-REDUCTASE"/>
    <property type="match status" value="1"/>
</dbReference>
<dbReference type="InterPro" id="IPR013752">
    <property type="entry name" value="KPA_reductase"/>
</dbReference>
<dbReference type="InterPro" id="IPR013332">
    <property type="entry name" value="KPR_N"/>
</dbReference>
<dbReference type="PATRIC" id="fig|679936.5.peg.1320"/>